<sequence length="286" mass="32439">MLVLEIERPSNVDFHEKDLRLHNRTLARTTIVTSSKDSIVLSSSETIAARTLSVTSISRFNSTSFSGLEMLLLVKRIKTSARPSPKREMGHGPAFSSLLGSCSQTSWLILYLSRSSKLSWLVPVSAFICDQIPCPCCHISRFSVILFFSDIVSRTQEVFQTLKAIQPPNGTAQGANTSNEKKGKVQEHLKTIRLLFKRLRLIYEKCNENCQGMEYTHIESLIPLKEEWDMKSDEKKTSESYRLMCEENKEVMEQLSVVYNLKELLTLTTMDLKASIDQNGYSEGNK</sequence>
<dbReference type="PANTHER" id="PTHR31705:SF4">
    <property type="entry name" value="MEDIATOR OF RNA POLYMERASE II TRANSCRIPTION SUBUNIT 30"/>
    <property type="match status" value="1"/>
</dbReference>
<dbReference type="GO" id="GO:0003712">
    <property type="term" value="F:transcription coregulator activity"/>
    <property type="evidence" value="ECO:0007669"/>
    <property type="project" value="TreeGrafter"/>
</dbReference>
<keyword evidence="4" id="KW-0805">Transcription regulation</keyword>
<organism evidence="10">
    <name type="scientific">Timema poppense</name>
    <name type="common">Walking stick</name>
    <dbReference type="NCBI Taxonomy" id="170557"/>
    <lineage>
        <taxon>Eukaryota</taxon>
        <taxon>Metazoa</taxon>
        <taxon>Ecdysozoa</taxon>
        <taxon>Arthropoda</taxon>
        <taxon>Hexapoda</taxon>
        <taxon>Insecta</taxon>
        <taxon>Pterygota</taxon>
        <taxon>Neoptera</taxon>
        <taxon>Polyneoptera</taxon>
        <taxon>Phasmatodea</taxon>
        <taxon>Timematodea</taxon>
        <taxon>Timematoidea</taxon>
        <taxon>Timematidae</taxon>
        <taxon>Timema</taxon>
    </lineage>
</organism>
<proteinExistence type="inferred from homology"/>
<name>A0A7R9CNG7_TIMPO</name>
<accession>A0A7R9CNG7</accession>
<evidence type="ECO:0000313" key="10">
    <source>
        <dbReference type="EMBL" id="CAD7399544.1"/>
    </source>
</evidence>
<evidence type="ECO:0000256" key="7">
    <source>
        <dbReference type="ARBA" id="ARBA00023242"/>
    </source>
</evidence>
<evidence type="ECO:0000256" key="2">
    <source>
        <dbReference type="ARBA" id="ARBA00010606"/>
    </source>
</evidence>
<keyword evidence="7" id="KW-0539">Nucleus</keyword>
<evidence type="ECO:0000256" key="4">
    <source>
        <dbReference type="ARBA" id="ARBA00023015"/>
    </source>
</evidence>
<dbReference type="PANTHER" id="PTHR31705">
    <property type="entry name" value="MEDIATOR OF RNA POLYMERASE II TRANSCRIPTION SUBUNIT 30"/>
    <property type="match status" value="1"/>
</dbReference>
<comment type="function">
    <text evidence="8">Component of the Mediator complex, a coactivator involved in the regulated transcription of nearly all RNA polymerase II-dependent genes. Mediator functions as a bridge to convey information from gene-specific regulatory proteins to the basal RNA polymerase II transcription machinery. Mediator is recruited to promoters by direct interactions with regulatory proteins and serves as a scaffold for the assembly of a functional preinitiation complex with RNA polymerase II and the general transcription factors.</text>
</comment>
<dbReference type="AlphaFoldDB" id="A0A7R9CNG7"/>
<keyword evidence="6" id="KW-0804">Transcription</keyword>
<evidence type="ECO:0000256" key="9">
    <source>
        <dbReference type="ARBA" id="ARBA00031981"/>
    </source>
</evidence>
<evidence type="ECO:0000256" key="1">
    <source>
        <dbReference type="ARBA" id="ARBA00004123"/>
    </source>
</evidence>
<protein>
    <recommendedName>
        <fullName evidence="3">Mediator of RNA polymerase II transcription subunit 30</fullName>
    </recommendedName>
    <alternativeName>
        <fullName evidence="9">Mediator complex subunit 30</fullName>
    </alternativeName>
</protein>
<dbReference type="Pfam" id="PF11315">
    <property type="entry name" value="Med30"/>
    <property type="match status" value="1"/>
</dbReference>
<evidence type="ECO:0000256" key="3">
    <source>
        <dbReference type="ARBA" id="ARBA00019664"/>
    </source>
</evidence>
<dbReference type="InterPro" id="IPR021019">
    <property type="entry name" value="Mediator_Med30_met"/>
</dbReference>
<comment type="subcellular location">
    <subcellularLocation>
        <location evidence="1">Nucleus</location>
    </subcellularLocation>
</comment>
<dbReference type="GO" id="GO:0045893">
    <property type="term" value="P:positive regulation of DNA-templated transcription"/>
    <property type="evidence" value="ECO:0007669"/>
    <property type="project" value="TreeGrafter"/>
</dbReference>
<gene>
    <name evidence="10" type="ORF">TPSB3V08_LOCUS2192</name>
</gene>
<reference evidence="10" key="1">
    <citation type="submission" date="2020-11" db="EMBL/GenBank/DDBJ databases">
        <authorList>
            <person name="Tran Van P."/>
        </authorList>
    </citation>
    <scope>NUCLEOTIDE SEQUENCE</scope>
</reference>
<evidence type="ECO:0000256" key="8">
    <source>
        <dbReference type="ARBA" id="ARBA00025687"/>
    </source>
</evidence>
<evidence type="ECO:0000256" key="6">
    <source>
        <dbReference type="ARBA" id="ARBA00023163"/>
    </source>
</evidence>
<keyword evidence="5" id="KW-0010">Activator</keyword>
<dbReference type="GO" id="GO:0016592">
    <property type="term" value="C:mediator complex"/>
    <property type="evidence" value="ECO:0007669"/>
    <property type="project" value="TreeGrafter"/>
</dbReference>
<comment type="similarity">
    <text evidence="2">Belongs to the Mediator complex subunit 30 family.</text>
</comment>
<evidence type="ECO:0000256" key="5">
    <source>
        <dbReference type="ARBA" id="ARBA00023159"/>
    </source>
</evidence>
<dbReference type="EMBL" id="OD000848">
    <property type="protein sequence ID" value="CAD7399544.1"/>
    <property type="molecule type" value="Genomic_DNA"/>
</dbReference>